<sequence length="355" mass="40833">MEQQTESSTGLIAVSLAPKEVNCPNSRLTQYKTRPCVPDQQERRRRFLEEQKQKRGELFNAGRGLIEELSALHEEHDMEWTALQAKPRQCRLYKDRLMLSEWLVHVPEDLSELWYLVPCPKGRRNLVVATGGNTRAYSKSGQQWATFQSILPGGHRNEFKACTILDCIWSFTNHSYYILDVLAWNNQPLLDCEAEFRFYWLKSKMEEMSCLSERSNDNAFVFTSLPYHECSVSTMTNIMASENLFGQDGPALDGLLFYHSEAHYVPGRTPLVGWLKPHMMATILSIPVASVYLQVEREKKHRRFHKHKGKSQDETGCSESPTEMEMNVSDETRDSCSEVHVEEMETKDSGPNNGE</sequence>
<comment type="caution">
    <text evidence="13">The sequence shown here is derived from an EMBL/GenBank/DDBJ whole genome shotgun (WGS) entry which is preliminary data.</text>
</comment>
<evidence type="ECO:0000256" key="6">
    <source>
        <dbReference type="ARBA" id="ARBA00022448"/>
    </source>
</evidence>
<keyword evidence="9" id="KW-0539">Nucleus</keyword>
<feature type="region of interest" description="Disordered" evidence="10">
    <location>
        <begin position="302"/>
        <end position="355"/>
    </location>
</feature>
<dbReference type="PANTHER" id="PTHR13403">
    <property type="entry name" value="SNURPORTIN1 RNUT1 PROTEIN RNA, U TRANSPORTER 1"/>
    <property type="match status" value="1"/>
</dbReference>
<dbReference type="PANTHER" id="PTHR13403:SF6">
    <property type="entry name" value="SNURPORTIN-1"/>
    <property type="match status" value="1"/>
</dbReference>
<comment type="subcellular location">
    <subcellularLocation>
        <location evidence="3">Cytoplasm</location>
    </subcellularLocation>
    <subcellularLocation>
        <location evidence="2">Nucleus</location>
    </subcellularLocation>
</comment>
<evidence type="ECO:0000313" key="14">
    <source>
        <dbReference type="Proteomes" id="UP000235965"/>
    </source>
</evidence>
<dbReference type="InterPro" id="IPR017336">
    <property type="entry name" value="Snurportin-1"/>
</dbReference>
<gene>
    <name evidence="13" type="ORF">B7P43_G01329</name>
</gene>
<evidence type="ECO:0000256" key="2">
    <source>
        <dbReference type="ARBA" id="ARBA00004123"/>
    </source>
</evidence>
<dbReference type="InterPro" id="IPR024721">
    <property type="entry name" value="Snurportin-1_N"/>
</dbReference>
<proteinExistence type="inferred from homology"/>
<evidence type="ECO:0000256" key="8">
    <source>
        <dbReference type="ARBA" id="ARBA00022884"/>
    </source>
</evidence>
<evidence type="ECO:0000313" key="13">
    <source>
        <dbReference type="EMBL" id="PNF39145.1"/>
    </source>
</evidence>
<dbReference type="AlphaFoldDB" id="A0A2J7RE89"/>
<dbReference type="CDD" id="cd09232">
    <property type="entry name" value="Snurportin-1_C"/>
    <property type="match status" value="1"/>
</dbReference>
<evidence type="ECO:0000256" key="1">
    <source>
        <dbReference type="ARBA" id="ARBA00003975"/>
    </source>
</evidence>
<evidence type="ECO:0000259" key="12">
    <source>
        <dbReference type="Pfam" id="PF21974"/>
    </source>
</evidence>
<feature type="domain" description="Snurportin-1 m3G cap-binding" evidence="12">
    <location>
        <begin position="96"/>
        <end position="277"/>
    </location>
</feature>
<comment type="similarity">
    <text evidence="4">Belongs to the snurportin family.</text>
</comment>
<dbReference type="OrthoDB" id="10003593at2759"/>
<evidence type="ECO:0000256" key="7">
    <source>
        <dbReference type="ARBA" id="ARBA00022490"/>
    </source>
</evidence>
<dbReference type="Pfam" id="PF11538">
    <property type="entry name" value="Snurportin1"/>
    <property type="match status" value="1"/>
</dbReference>
<evidence type="ECO:0000256" key="4">
    <source>
        <dbReference type="ARBA" id="ARBA00007540"/>
    </source>
</evidence>
<dbReference type="InParanoid" id="A0A2J7RE89"/>
<dbReference type="GO" id="GO:0005634">
    <property type="term" value="C:nucleus"/>
    <property type="evidence" value="ECO:0007669"/>
    <property type="project" value="UniProtKB-SubCell"/>
</dbReference>
<accession>A0A2J7RE89</accession>
<dbReference type="GO" id="GO:0061015">
    <property type="term" value="P:snRNA import into nucleus"/>
    <property type="evidence" value="ECO:0007669"/>
    <property type="project" value="InterPro"/>
</dbReference>
<dbReference type="EMBL" id="NEVH01005277">
    <property type="protein sequence ID" value="PNF39145.1"/>
    <property type="molecule type" value="Genomic_DNA"/>
</dbReference>
<keyword evidence="7" id="KW-0963">Cytoplasm</keyword>
<dbReference type="GO" id="GO:0003723">
    <property type="term" value="F:RNA binding"/>
    <property type="evidence" value="ECO:0007669"/>
    <property type="project" value="UniProtKB-KW"/>
</dbReference>
<feature type="domain" description="Snurportin-1 N-terminal" evidence="11">
    <location>
        <begin position="27"/>
        <end position="63"/>
    </location>
</feature>
<dbReference type="Proteomes" id="UP000235965">
    <property type="component" value="Unassembled WGS sequence"/>
</dbReference>
<evidence type="ECO:0000256" key="9">
    <source>
        <dbReference type="ARBA" id="ARBA00023242"/>
    </source>
</evidence>
<feature type="compositionally biased region" description="Basic and acidic residues" evidence="10">
    <location>
        <begin position="330"/>
        <end position="348"/>
    </location>
</feature>
<keyword evidence="8" id="KW-0694">RNA-binding</keyword>
<evidence type="ECO:0000256" key="5">
    <source>
        <dbReference type="ARBA" id="ARBA00016034"/>
    </source>
</evidence>
<dbReference type="STRING" id="105785.A0A2J7RE89"/>
<evidence type="ECO:0000259" key="11">
    <source>
        <dbReference type="Pfam" id="PF11538"/>
    </source>
</evidence>
<comment type="function">
    <text evidence="1">Functions as an U snRNP-specific nuclear import adapter. Involved in the trimethylguanosine (m3G)-cap-dependent nuclear import of U snRNPs. Binds specifically to the terminal m3G-cap U snRNAs.</text>
</comment>
<dbReference type="SUPFAM" id="SSF56091">
    <property type="entry name" value="DNA ligase/mRNA capping enzyme, catalytic domain"/>
    <property type="match status" value="1"/>
</dbReference>
<dbReference type="FunCoup" id="A0A2J7RE89">
    <property type="interactions" value="856"/>
</dbReference>
<keyword evidence="14" id="KW-1185">Reference proteome</keyword>
<dbReference type="GO" id="GO:0005737">
    <property type="term" value="C:cytoplasm"/>
    <property type="evidence" value="ECO:0007669"/>
    <property type="project" value="UniProtKB-SubCell"/>
</dbReference>
<organism evidence="13 14">
    <name type="scientific">Cryptotermes secundus</name>
    <dbReference type="NCBI Taxonomy" id="105785"/>
    <lineage>
        <taxon>Eukaryota</taxon>
        <taxon>Metazoa</taxon>
        <taxon>Ecdysozoa</taxon>
        <taxon>Arthropoda</taxon>
        <taxon>Hexapoda</taxon>
        <taxon>Insecta</taxon>
        <taxon>Pterygota</taxon>
        <taxon>Neoptera</taxon>
        <taxon>Polyneoptera</taxon>
        <taxon>Dictyoptera</taxon>
        <taxon>Blattodea</taxon>
        <taxon>Blattoidea</taxon>
        <taxon>Termitoidae</taxon>
        <taxon>Kalotermitidae</taxon>
        <taxon>Cryptotermitinae</taxon>
        <taxon>Cryptotermes</taxon>
    </lineage>
</organism>
<dbReference type="Pfam" id="PF21974">
    <property type="entry name" value="SPN1_m3Gcap_bd"/>
    <property type="match status" value="1"/>
</dbReference>
<keyword evidence="6" id="KW-0813">Transport</keyword>
<evidence type="ECO:0000256" key="10">
    <source>
        <dbReference type="SAM" id="MobiDB-lite"/>
    </source>
</evidence>
<protein>
    <recommendedName>
        <fullName evidence="5">Snurportin-1</fullName>
    </recommendedName>
</protein>
<name>A0A2J7RE89_9NEOP</name>
<evidence type="ECO:0000256" key="3">
    <source>
        <dbReference type="ARBA" id="ARBA00004496"/>
    </source>
</evidence>
<dbReference type="InterPro" id="IPR047857">
    <property type="entry name" value="Snurportin1_C"/>
</dbReference>
<reference evidence="13 14" key="1">
    <citation type="submission" date="2017-12" db="EMBL/GenBank/DDBJ databases">
        <title>Hemimetabolous genomes reveal molecular basis of termite eusociality.</title>
        <authorList>
            <person name="Harrison M.C."/>
            <person name="Jongepier E."/>
            <person name="Robertson H.M."/>
            <person name="Arning N."/>
            <person name="Bitard-Feildel T."/>
            <person name="Chao H."/>
            <person name="Childers C.P."/>
            <person name="Dinh H."/>
            <person name="Doddapaneni H."/>
            <person name="Dugan S."/>
            <person name="Gowin J."/>
            <person name="Greiner C."/>
            <person name="Han Y."/>
            <person name="Hu H."/>
            <person name="Hughes D.S.T."/>
            <person name="Huylmans A.-K."/>
            <person name="Kemena C."/>
            <person name="Kremer L.P.M."/>
            <person name="Lee S.L."/>
            <person name="Lopez-Ezquerra A."/>
            <person name="Mallet L."/>
            <person name="Monroy-Kuhn J.M."/>
            <person name="Moser A."/>
            <person name="Murali S.C."/>
            <person name="Muzny D.M."/>
            <person name="Otani S."/>
            <person name="Piulachs M.-D."/>
            <person name="Poelchau M."/>
            <person name="Qu J."/>
            <person name="Schaub F."/>
            <person name="Wada-Katsumata A."/>
            <person name="Worley K.C."/>
            <person name="Xie Q."/>
            <person name="Ylla G."/>
            <person name="Poulsen M."/>
            <person name="Gibbs R.A."/>
            <person name="Schal C."/>
            <person name="Richards S."/>
            <person name="Belles X."/>
            <person name="Korb J."/>
            <person name="Bornberg-Bauer E."/>
        </authorList>
    </citation>
    <scope>NUCLEOTIDE SEQUENCE [LARGE SCALE GENOMIC DNA]</scope>
    <source>
        <tissue evidence="13">Whole body</tissue>
    </source>
</reference>
<dbReference type="Gene3D" id="3.30.470.30">
    <property type="entry name" value="DNA ligase/mRNA capping enzyme"/>
    <property type="match status" value="1"/>
</dbReference>